<keyword evidence="3" id="KW-1185">Reference proteome</keyword>
<sequence>MSGALLFGVFSAIAVVDLLIALRFAALANRAESEMGAPSRPATATNPEALRRVANLLMFAAPLMWLLVAALSFGLIPVDGIIPIKF</sequence>
<dbReference type="Proteomes" id="UP000315673">
    <property type="component" value="Chromosome"/>
</dbReference>
<evidence type="ECO:0000313" key="2">
    <source>
        <dbReference type="EMBL" id="QDZ06708.1"/>
    </source>
</evidence>
<keyword evidence="1" id="KW-0472">Membrane</keyword>
<dbReference type="AlphaFoldDB" id="A0A5B8LET0"/>
<evidence type="ECO:0000313" key="3">
    <source>
        <dbReference type="Proteomes" id="UP000315673"/>
    </source>
</evidence>
<dbReference type="OrthoDB" id="9862217at2"/>
<accession>A0A5B8LET0</accession>
<proteinExistence type="predicted"/>
<name>A0A5B8LET0_9SPHN</name>
<feature type="transmembrane region" description="Helical" evidence="1">
    <location>
        <begin position="54"/>
        <end position="76"/>
    </location>
</feature>
<reference evidence="2 3" key="1">
    <citation type="submission" date="2019-07" db="EMBL/GenBank/DDBJ databases">
        <title>Full genome sequence of Sphingomonas sp. 4R-6-7(HKS19).</title>
        <authorList>
            <person name="Im W.-T."/>
        </authorList>
    </citation>
    <scope>NUCLEOTIDE SEQUENCE [LARGE SCALE GENOMIC DNA]</scope>
    <source>
        <strain evidence="2 3">HKS19</strain>
    </source>
</reference>
<keyword evidence="1" id="KW-0812">Transmembrane</keyword>
<dbReference type="EMBL" id="CP042306">
    <property type="protein sequence ID" value="QDZ06708.1"/>
    <property type="molecule type" value="Genomic_DNA"/>
</dbReference>
<dbReference type="RefSeq" id="WP_146569792.1">
    <property type="nucleotide sequence ID" value="NZ_CP042306.1"/>
</dbReference>
<dbReference type="KEGG" id="spai:FPZ24_03790"/>
<organism evidence="2 3">
    <name type="scientific">Sphingomonas panacisoli</name>
    <dbReference type="NCBI Taxonomy" id="1813879"/>
    <lineage>
        <taxon>Bacteria</taxon>
        <taxon>Pseudomonadati</taxon>
        <taxon>Pseudomonadota</taxon>
        <taxon>Alphaproteobacteria</taxon>
        <taxon>Sphingomonadales</taxon>
        <taxon>Sphingomonadaceae</taxon>
        <taxon>Sphingomonas</taxon>
    </lineage>
</organism>
<protein>
    <submittedName>
        <fullName evidence="2">Uncharacterized protein</fullName>
    </submittedName>
</protein>
<gene>
    <name evidence="2" type="ORF">FPZ24_03790</name>
</gene>
<evidence type="ECO:0000256" key="1">
    <source>
        <dbReference type="SAM" id="Phobius"/>
    </source>
</evidence>
<keyword evidence="1" id="KW-1133">Transmembrane helix</keyword>